<protein>
    <submittedName>
        <fullName evidence="1">MFS transporter</fullName>
    </submittedName>
</protein>
<accession>A0ACD5ENK4</accession>
<dbReference type="Proteomes" id="UP000078465">
    <property type="component" value="Chromosome"/>
</dbReference>
<reference evidence="1" key="1">
    <citation type="submission" date="2024-10" db="EMBL/GenBank/DDBJ databases">
        <title>Strain of Rhizobium-related bacteria isolated fromm roots of Vavilovia formosa.</title>
        <authorList>
            <person name="Kimeklis A."/>
            <person name="Afonin A."/>
        </authorList>
    </citation>
    <scope>NUCLEOTIDE SEQUENCE</scope>
    <source>
        <strain evidence="1">Vaf-46</strain>
    </source>
</reference>
<name>A0ACD5ENK4_9HYPH</name>
<evidence type="ECO:0000313" key="2">
    <source>
        <dbReference type="Proteomes" id="UP000078465"/>
    </source>
</evidence>
<dbReference type="EMBL" id="CP171853">
    <property type="protein sequence ID" value="XKM40661.1"/>
    <property type="molecule type" value="Genomic_DNA"/>
</dbReference>
<evidence type="ECO:0000313" key="1">
    <source>
        <dbReference type="EMBL" id="XKM40661.1"/>
    </source>
</evidence>
<proteinExistence type="predicted"/>
<organism evidence="1 2">
    <name type="scientific">Rhizobium ruizarguesonis</name>
    <dbReference type="NCBI Taxonomy" id="2081791"/>
    <lineage>
        <taxon>Bacteria</taxon>
        <taxon>Pseudomonadati</taxon>
        <taxon>Pseudomonadota</taxon>
        <taxon>Alphaproteobacteria</taxon>
        <taxon>Hyphomicrobiales</taxon>
        <taxon>Rhizobiaceae</taxon>
        <taxon>Rhizobium/Agrobacterium group</taxon>
        <taxon>Rhizobium</taxon>
    </lineage>
</organism>
<sequence length="552" mass="58014">MTQFRDFLDDKPYDFPEHQRPAVAGSPATPSQDPATRLAHILVAVLVGTTAGLGSALVSVNTAQLQQVLGLSVEQAAWLTTSHVMTAVSANLLLIKIRQQYGLRRFALTSLSLYAALALAHLLVSDHGTALLLRAASGFVSVALIPLCLFHMMQAFPERWRLRGLVLGIGVTQCAIPLARLLSPSLLANQGWRSLFLLEAGLALLSLAAVGLLRLPPAERARVFRPLDLLTFVLMGGGLALVAAMLGLGRWEGWLQAPWIIVSLIVAIAVLLTAGAIETRRTTPLLNLRWLGRGEVARFAVAVFLARIVLAEQDVAMAAVRSLGGTTGELFTLSAVMLTAAAAGVFASALSMNVEKLARPMMLAIGVVAIAAFGESTSANPHDLWRFYVSQAGIAFAGTFFLGPALLLGITSALQYGSRELISFIVLFGVVNALGALAGPALLGSYMDGRVAAGAAPLTAQSDTLHLVAALAALTTAYLAVILALRIRRKMAELRLQRSANTIDQPAAAGRPHGASSDGGWQPPRLGRGVTAALAAMAIGGALLVLAAWRLP</sequence>
<gene>
    <name evidence="1" type="ORF">A4U53_032965</name>
</gene>